<dbReference type="InterPro" id="IPR029688">
    <property type="entry name" value="ICR"/>
</dbReference>
<dbReference type="Proteomes" id="UP000325081">
    <property type="component" value="Unassembled WGS sequence"/>
</dbReference>
<comment type="caution">
    <text evidence="4">The sequence shown here is derived from an EMBL/GenBank/DDBJ whole genome shotgun (WGS) entry which is preliminary data.</text>
</comment>
<evidence type="ECO:0000256" key="1">
    <source>
        <dbReference type="ARBA" id="ARBA00009778"/>
    </source>
</evidence>
<dbReference type="OrthoDB" id="782896at2759"/>
<dbReference type="EMBL" id="BKCP01003336">
    <property type="protein sequence ID" value="GER29121.1"/>
    <property type="molecule type" value="Genomic_DNA"/>
</dbReference>
<gene>
    <name evidence="4" type="ORF">STAS_04958</name>
</gene>
<proteinExistence type="inferred from homology"/>
<feature type="region of interest" description="Disordered" evidence="3">
    <location>
        <begin position="1"/>
        <end position="58"/>
    </location>
</feature>
<evidence type="ECO:0000313" key="5">
    <source>
        <dbReference type="Proteomes" id="UP000325081"/>
    </source>
</evidence>
<reference evidence="5" key="1">
    <citation type="journal article" date="2019" name="Curr. Biol.">
        <title>Genome Sequence of Striga asiatica Provides Insight into the Evolution of Plant Parasitism.</title>
        <authorList>
            <person name="Yoshida S."/>
            <person name="Kim S."/>
            <person name="Wafula E.K."/>
            <person name="Tanskanen J."/>
            <person name="Kim Y.M."/>
            <person name="Honaas L."/>
            <person name="Yang Z."/>
            <person name="Spallek T."/>
            <person name="Conn C.E."/>
            <person name="Ichihashi Y."/>
            <person name="Cheong K."/>
            <person name="Cui S."/>
            <person name="Der J.P."/>
            <person name="Gundlach H."/>
            <person name="Jiao Y."/>
            <person name="Hori C."/>
            <person name="Ishida J.K."/>
            <person name="Kasahara H."/>
            <person name="Kiba T."/>
            <person name="Kim M.S."/>
            <person name="Koo N."/>
            <person name="Laohavisit A."/>
            <person name="Lee Y.H."/>
            <person name="Lumba S."/>
            <person name="McCourt P."/>
            <person name="Mortimer J.C."/>
            <person name="Mutuku J.M."/>
            <person name="Nomura T."/>
            <person name="Sasaki-Sekimoto Y."/>
            <person name="Seto Y."/>
            <person name="Wang Y."/>
            <person name="Wakatake T."/>
            <person name="Sakakibara H."/>
            <person name="Demura T."/>
            <person name="Yamaguchi S."/>
            <person name="Yoneyama K."/>
            <person name="Manabe R.I."/>
            <person name="Nelson D.C."/>
            <person name="Schulman A.H."/>
            <person name="Timko M.P."/>
            <person name="dePamphilis C.W."/>
            <person name="Choi D."/>
            <person name="Shirasu K."/>
        </authorList>
    </citation>
    <scope>NUCLEOTIDE SEQUENCE [LARGE SCALE GENOMIC DNA]</scope>
    <source>
        <strain evidence="5">cv. UVA1</strain>
    </source>
</reference>
<keyword evidence="5" id="KW-1185">Reference proteome</keyword>
<sequence>MPRSRATDLPQRPSPRVGPPSLRTSSSDSDSLNHHSRPRTDKSPKLSNPVNQKKLGSRIAELESQLGQAQDQLKCLKNQLAKKQPRKSPEPIEIQEPIDECTDTSSSVEPKTDQENELTMLKAKLDERDKELETLRQENKNAKKQVDEKLVKISLTESEIEELSMKVKKIEQELEKSKIGAAHIAEKLEAAEKGKEELKDEMKRLRVQTEQWRKAADAAANILAGESFEMEGRMDKKNYGIMFERANNGGVGRYGGFVGSPGVCDDSDDGFGGGKRKGSSGIRMFVGDFWKKKGHR</sequence>
<dbReference type="PANTHER" id="PTHR34224">
    <property type="entry name" value="INTERACTOR OF CONSTITUTIVE ACTIVE ROPS 2, CHLOROPLASTIC-RELATED"/>
    <property type="match status" value="1"/>
</dbReference>
<keyword evidence="2" id="KW-0175">Coiled coil</keyword>
<dbReference type="AlphaFoldDB" id="A0A5A7P8V4"/>
<evidence type="ECO:0000313" key="4">
    <source>
        <dbReference type="EMBL" id="GER29121.1"/>
    </source>
</evidence>
<name>A0A5A7P8V4_STRAF</name>
<dbReference type="Gene3D" id="1.10.287.1490">
    <property type="match status" value="1"/>
</dbReference>
<feature type="compositionally biased region" description="Low complexity" evidence="3">
    <location>
        <begin position="21"/>
        <end position="30"/>
    </location>
</feature>
<protein>
    <submittedName>
        <fullName evidence="4">Interactor of constitutive active rops 1</fullName>
    </submittedName>
</protein>
<comment type="similarity">
    <text evidence="1">Belongs to the ICR family.</text>
</comment>
<accession>A0A5A7P8V4</accession>
<organism evidence="4 5">
    <name type="scientific">Striga asiatica</name>
    <name type="common">Asiatic witchweed</name>
    <name type="synonym">Buchnera asiatica</name>
    <dbReference type="NCBI Taxonomy" id="4170"/>
    <lineage>
        <taxon>Eukaryota</taxon>
        <taxon>Viridiplantae</taxon>
        <taxon>Streptophyta</taxon>
        <taxon>Embryophyta</taxon>
        <taxon>Tracheophyta</taxon>
        <taxon>Spermatophyta</taxon>
        <taxon>Magnoliopsida</taxon>
        <taxon>eudicotyledons</taxon>
        <taxon>Gunneridae</taxon>
        <taxon>Pentapetalae</taxon>
        <taxon>asterids</taxon>
        <taxon>lamiids</taxon>
        <taxon>Lamiales</taxon>
        <taxon>Orobanchaceae</taxon>
        <taxon>Buchnereae</taxon>
        <taxon>Striga</taxon>
    </lineage>
</organism>
<evidence type="ECO:0000256" key="2">
    <source>
        <dbReference type="ARBA" id="ARBA00023054"/>
    </source>
</evidence>
<dbReference type="PANTHER" id="PTHR34224:SF2">
    <property type="entry name" value="INTERACTOR OF CONSTITUTIVE ACTIVE ROPS 4"/>
    <property type="match status" value="1"/>
</dbReference>
<feature type="region of interest" description="Disordered" evidence="3">
    <location>
        <begin position="80"/>
        <end position="115"/>
    </location>
</feature>
<evidence type="ECO:0000256" key="3">
    <source>
        <dbReference type="SAM" id="MobiDB-lite"/>
    </source>
</evidence>